<dbReference type="SUPFAM" id="SSF46785">
    <property type="entry name" value="Winged helix' DNA-binding domain"/>
    <property type="match status" value="1"/>
</dbReference>
<dbReference type="PROSITE" id="PS50995">
    <property type="entry name" value="HTH_MARR_2"/>
    <property type="match status" value="1"/>
</dbReference>
<dbReference type="InterPro" id="IPR039422">
    <property type="entry name" value="MarR/SlyA-like"/>
</dbReference>
<dbReference type="PANTHER" id="PTHR33164:SF57">
    <property type="entry name" value="MARR-FAMILY TRANSCRIPTIONAL REGULATOR"/>
    <property type="match status" value="1"/>
</dbReference>
<dbReference type="GO" id="GO:0003700">
    <property type="term" value="F:DNA-binding transcription factor activity"/>
    <property type="evidence" value="ECO:0007669"/>
    <property type="project" value="InterPro"/>
</dbReference>
<evidence type="ECO:0000313" key="2">
    <source>
        <dbReference type="EMBL" id="MBC4016722.1"/>
    </source>
</evidence>
<dbReference type="PRINTS" id="PR00598">
    <property type="entry name" value="HTHMARR"/>
</dbReference>
<dbReference type="Pfam" id="PF12802">
    <property type="entry name" value="MarR_2"/>
    <property type="match status" value="1"/>
</dbReference>
<gene>
    <name evidence="2" type="ORF">H7965_15475</name>
</gene>
<dbReference type="SMART" id="SM00347">
    <property type="entry name" value="HTH_MARR"/>
    <property type="match status" value="1"/>
</dbReference>
<evidence type="ECO:0000259" key="1">
    <source>
        <dbReference type="PROSITE" id="PS50995"/>
    </source>
</evidence>
<dbReference type="Gene3D" id="1.10.10.10">
    <property type="entry name" value="Winged helix-like DNA-binding domain superfamily/Winged helix DNA-binding domain"/>
    <property type="match status" value="1"/>
</dbReference>
<dbReference type="GO" id="GO:0006950">
    <property type="term" value="P:response to stress"/>
    <property type="evidence" value="ECO:0007669"/>
    <property type="project" value="TreeGrafter"/>
</dbReference>
<dbReference type="Proteomes" id="UP000600101">
    <property type="component" value="Unassembled WGS sequence"/>
</dbReference>
<accession>A0A9X0UDR2</accession>
<dbReference type="InterPro" id="IPR036390">
    <property type="entry name" value="WH_DNA-bd_sf"/>
</dbReference>
<dbReference type="EMBL" id="JACOMF010000018">
    <property type="protein sequence ID" value="MBC4016722.1"/>
    <property type="molecule type" value="Genomic_DNA"/>
</dbReference>
<dbReference type="InterPro" id="IPR000835">
    <property type="entry name" value="HTH_MarR-typ"/>
</dbReference>
<sequence length="209" mass="23115">MRCARRPTTWWRGRHWRSGRASAARADHCPNRTAIRSRLPTRGGAVRRESKPAEAAAFALDRFLPYRLSVVTKRASRLFARRYSEAFGLSIPEWPVLAGLGRFGRLPGSEIAERTAMGKVKVSRAVRQLHDRGLLAREEDAADRRVHRLVMTPEGRQVHAGIVPLARGLEAELLVGLAAADLVALQALLDQLDRRLSEMGAEAAADGLD</sequence>
<protein>
    <submittedName>
        <fullName evidence="2">Winged helix-turn-helix transcriptional regulator</fullName>
    </submittedName>
</protein>
<keyword evidence="3" id="KW-1185">Reference proteome</keyword>
<dbReference type="PANTHER" id="PTHR33164">
    <property type="entry name" value="TRANSCRIPTIONAL REGULATOR, MARR FAMILY"/>
    <property type="match status" value="1"/>
</dbReference>
<feature type="domain" description="HTH marR-type" evidence="1">
    <location>
        <begin position="61"/>
        <end position="194"/>
    </location>
</feature>
<name>A0A9X0UDR2_9PROT</name>
<dbReference type="InterPro" id="IPR036388">
    <property type="entry name" value="WH-like_DNA-bd_sf"/>
</dbReference>
<proteinExistence type="predicted"/>
<reference evidence="2" key="1">
    <citation type="submission" date="2020-08" db="EMBL/GenBank/DDBJ databases">
        <authorList>
            <person name="Hu Y."/>
            <person name="Nguyen S.V."/>
            <person name="Li F."/>
            <person name="Fanning S."/>
        </authorList>
    </citation>
    <scope>NUCLEOTIDE SEQUENCE</scope>
    <source>
        <strain evidence="2">SYSU D8009</strain>
    </source>
</reference>
<dbReference type="AlphaFoldDB" id="A0A9X0UDR2"/>
<organism evidence="2 3">
    <name type="scientific">Siccirubricoccus deserti</name>
    <dbReference type="NCBI Taxonomy" id="2013562"/>
    <lineage>
        <taxon>Bacteria</taxon>
        <taxon>Pseudomonadati</taxon>
        <taxon>Pseudomonadota</taxon>
        <taxon>Alphaproteobacteria</taxon>
        <taxon>Acetobacterales</taxon>
        <taxon>Roseomonadaceae</taxon>
        <taxon>Siccirubricoccus</taxon>
    </lineage>
</organism>
<evidence type="ECO:0000313" key="3">
    <source>
        <dbReference type="Proteomes" id="UP000600101"/>
    </source>
</evidence>
<comment type="caution">
    <text evidence="2">The sequence shown here is derived from an EMBL/GenBank/DDBJ whole genome shotgun (WGS) entry which is preliminary data.</text>
</comment>